<evidence type="ECO:0000256" key="2">
    <source>
        <dbReference type="ARBA" id="ARBA00006576"/>
    </source>
</evidence>
<keyword evidence="9" id="KW-1185">Reference proteome</keyword>
<name>A0ABQ7YTY2_BRANA</name>
<evidence type="ECO:0000256" key="1">
    <source>
        <dbReference type="ARBA" id="ARBA00001947"/>
    </source>
</evidence>
<proteinExistence type="inferred from homology"/>
<dbReference type="Pfam" id="PF00383">
    <property type="entry name" value="dCMP_cyt_deam_1"/>
    <property type="match status" value="1"/>
</dbReference>
<accession>A0ABQ7YTY2</accession>
<dbReference type="InterPro" id="IPR016192">
    <property type="entry name" value="APOBEC/CMP_deaminase_Zn-bd"/>
</dbReference>
<dbReference type="InterPro" id="IPR006263">
    <property type="entry name" value="Cyt_deam_dimer"/>
</dbReference>
<evidence type="ECO:0000256" key="4">
    <source>
        <dbReference type="ARBA" id="ARBA00022723"/>
    </source>
</evidence>
<comment type="caution">
    <text evidence="8">The sequence shown here is derived from an EMBL/GenBank/DDBJ whole genome shotgun (WGS) entry which is preliminary data.</text>
</comment>
<reference evidence="8 9" key="1">
    <citation type="submission" date="2021-05" db="EMBL/GenBank/DDBJ databases">
        <title>Genome Assembly of Synthetic Allotetraploid Brassica napus Reveals Homoeologous Exchanges between Subgenomes.</title>
        <authorList>
            <person name="Davis J.T."/>
        </authorList>
    </citation>
    <scope>NUCLEOTIDE SEQUENCE [LARGE SCALE GENOMIC DNA]</scope>
    <source>
        <strain evidence="9">cv. Da-Ae</strain>
        <tissue evidence="8">Seedling</tissue>
    </source>
</reference>
<feature type="domain" description="CMP/dCMP-type deaminase" evidence="7">
    <location>
        <begin position="150"/>
        <end position="269"/>
    </location>
</feature>
<dbReference type="PROSITE" id="PS51747">
    <property type="entry name" value="CYT_DCMP_DEAMINASES_2"/>
    <property type="match status" value="3"/>
</dbReference>
<dbReference type="NCBIfam" id="NF006537">
    <property type="entry name" value="PRK09027.1"/>
    <property type="match status" value="1"/>
</dbReference>
<dbReference type="InterPro" id="IPR050202">
    <property type="entry name" value="Cyt/Deoxycyt_deaminase"/>
</dbReference>
<protein>
    <recommendedName>
        <fullName evidence="7">CMP/dCMP-type deaminase domain-containing protein</fullName>
    </recommendedName>
</protein>
<dbReference type="CDD" id="cd01283">
    <property type="entry name" value="cytidine_deaminase"/>
    <property type="match status" value="2"/>
</dbReference>
<feature type="domain" description="CMP/dCMP-type deaminase" evidence="7">
    <location>
        <begin position="278"/>
        <end position="408"/>
    </location>
</feature>
<feature type="domain" description="CMP/dCMP-type deaminase" evidence="7">
    <location>
        <begin position="435"/>
        <end position="545"/>
    </location>
</feature>
<sequence>MKRQMEENFVLSPTRNVDAFSQQNLHSLITEATPLAQSFDVELPDLPLNFSIHAVQFLVVSLKLNFDLALRDLAISNDGSHYYAPCGHCCQFLQEINKGNEIQTLITEPTGPGFMPLEMLLPQSFSRYSTISDDVPDVLLLRDNGLTLKNSYGVFKEMALAAANRSYAPHSNAPSGVVLCDRGGKMYSGSYLESVADIPSLGPLQAALVNFVIDTGGREFKNIVVAVLVETRSSFPQADTAKMIIQKIAPECSFNAYHAHFLIHAEEAESAAKRHGVSVVNLLPLLVNPAKPLARPPISKFPVAAVGLGSSGRIFVGVNVEFPGLPLHHSIHAEQFLVTNLTLNSEPNLRHLSVSAAPCGHCRQFLQEIRDAPDIEILITDPNAFRDAKEEDGYVRLESILPHRFGPNDLLERDVPLLLEPHDNRFTLLGVTNGHTDSDLKLTALAAANRSYAPYSRCPSGVALVDCEGRVYRGWYMESAAYNPSLGPVQAALVDFVANGGGGGFERIVGAVLVEKRDAVVRQEHTARMLLQVIAPKCDFEVFHC</sequence>
<keyword evidence="5" id="KW-0378">Hydrolase</keyword>
<dbReference type="InterPro" id="IPR013171">
    <property type="entry name" value="Cyd/dCyd_deaminase_Zn-bd"/>
</dbReference>
<keyword evidence="6" id="KW-0862">Zinc</keyword>
<dbReference type="EMBL" id="JAGKQM010000017">
    <property type="protein sequence ID" value="KAH0871384.1"/>
    <property type="molecule type" value="Genomic_DNA"/>
</dbReference>
<dbReference type="Proteomes" id="UP000824890">
    <property type="component" value="Unassembled WGS sequence"/>
</dbReference>
<keyword evidence="4" id="KW-0479">Metal-binding</keyword>
<dbReference type="Gene3D" id="3.40.140.10">
    <property type="entry name" value="Cytidine Deaminase, domain 2"/>
    <property type="match status" value="4"/>
</dbReference>
<dbReference type="PROSITE" id="PS00903">
    <property type="entry name" value="CYT_DCMP_DEAMINASES_1"/>
    <property type="match status" value="1"/>
</dbReference>
<dbReference type="PANTHER" id="PTHR11644:SF25">
    <property type="entry name" value="CYTIDINE DEAMINASE"/>
    <property type="match status" value="1"/>
</dbReference>
<dbReference type="Pfam" id="PF08211">
    <property type="entry name" value="dCMP_cyt_deam_2"/>
    <property type="match status" value="2"/>
</dbReference>
<dbReference type="PANTHER" id="PTHR11644">
    <property type="entry name" value="CYTIDINE DEAMINASE"/>
    <property type="match status" value="1"/>
</dbReference>
<dbReference type="NCBIfam" id="TIGR01355">
    <property type="entry name" value="cyt_deam_dimer"/>
    <property type="match status" value="1"/>
</dbReference>
<evidence type="ECO:0000256" key="6">
    <source>
        <dbReference type="ARBA" id="ARBA00022833"/>
    </source>
</evidence>
<evidence type="ECO:0000256" key="5">
    <source>
        <dbReference type="ARBA" id="ARBA00022801"/>
    </source>
</evidence>
<evidence type="ECO:0000313" key="8">
    <source>
        <dbReference type="EMBL" id="KAH0871384.1"/>
    </source>
</evidence>
<comment type="similarity">
    <text evidence="2">Belongs to the cytidine and deoxycytidylate deaminase family.</text>
</comment>
<evidence type="ECO:0000259" key="7">
    <source>
        <dbReference type="PROSITE" id="PS51747"/>
    </source>
</evidence>
<evidence type="ECO:0000256" key="3">
    <source>
        <dbReference type="ARBA" id="ARBA00011738"/>
    </source>
</evidence>
<dbReference type="InterPro" id="IPR002125">
    <property type="entry name" value="CMP_dCMP_dom"/>
</dbReference>
<comment type="cofactor">
    <cofactor evidence="1">
        <name>Zn(2+)</name>
        <dbReference type="ChEBI" id="CHEBI:29105"/>
    </cofactor>
</comment>
<comment type="subunit">
    <text evidence="3">Homodimer.</text>
</comment>
<dbReference type="SUPFAM" id="SSF53927">
    <property type="entry name" value="Cytidine deaminase-like"/>
    <property type="match status" value="4"/>
</dbReference>
<organism evidence="8 9">
    <name type="scientific">Brassica napus</name>
    <name type="common">Rape</name>
    <dbReference type="NCBI Taxonomy" id="3708"/>
    <lineage>
        <taxon>Eukaryota</taxon>
        <taxon>Viridiplantae</taxon>
        <taxon>Streptophyta</taxon>
        <taxon>Embryophyta</taxon>
        <taxon>Tracheophyta</taxon>
        <taxon>Spermatophyta</taxon>
        <taxon>Magnoliopsida</taxon>
        <taxon>eudicotyledons</taxon>
        <taxon>Gunneridae</taxon>
        <taxon>Pentapetalae</taxon>
        <taxon>rosids</taxon>
        <taxon>malvids</taxon>
        <taxon>Brassicales</taxon>
        <taxon>Brassicaceae</taxon>
        <taxon>Brassiceae</taxon>
        <taxon>Brassica</taxon>
    </lineage>
</organism>
<dbReference type="InterPro" id="IPR016193">
    <property type="entry name" value="Cytidine_deaminase-like"/>
</dbReference>
<evidence type="ECO:0000313" key="9">
    <source>
        <dbReference type="Proteomes" id="UP000824890"/>
    </source>
</evidence>
<gene>
    <name evidence="8" type="ORF">HID58_078406</name>
</gene>